<feature type="compositionally biased region" description="Low complexity" evidence="1">
    <location>
        <begin position="90"/>
        <end position="109"/>
    </location>
</feature>
<feature type="compositionally biased region" description="Basic and acidic residues" evidence="1">
    <location>
        <begin position="115"/>
        <end position="133"/>
    </location>
</feature>
<evidence type="ECO:0000313" key="2">
    <source>
        <dbReference type="EMBL" id="CAL0332741.1"/>
    </source>
</evidence>
<feature type="region of interest" description="Disordered" evidence="1">
    <location>
        <begin position="1"/>
        <end position="217"/>
    </location>
</feature>
<feature type="compositionally biased region" description="Polar residues" evidence="1">
    <location>
        <begin position="48"/>
        <end position="72"/>
    </location>
</feature>
<feature type="compositionally biased region" description="Polar residues" evidence="1">
    <location>
        <begin position="1"/>
        <end position="12"/>
    </location>
</feature>
<reference evidence="2 3" key="1">
    <citation type="submission" date="2024-03" db="EMBL/GenBank/DDBJ databases">
        <authorList>
            <person name="Martinez-Hernandez J."/>
        </authorList>
    </citation>
    <scope>NUCLEOTIDE SEQUENCE [LARGE SCALE GENOMIC DNA]</scope>
</reference>
<feature type="compositionally biased region" description="Basic and acidic residues" evidence="1">
    <location>
        <begin position="140"/>
        <end position="195"/>
    </location>
</feature>
<accession>A0AAV1YFF0</accession>
<evidence type="ECO:0000256" key="1">
    <source>
        <dbReference type="SAM" id="MobiDB-lite"/>
    </source>
</evidence>
<gene>
    <name evidence="2" type="ORF">LLUT_LOCUS33801</name>
</gene>
<dbReference type="EMBL" id="CAXHTB010000024">
    <property type="protein sequence ID" value="CAL0332741.1"/>
    <property type="molecule type" value="Genomic_DNA"/>
</dbReference>
<proteinExistence type="predicted"/>
<dbReference type="Proteomes" id="UP001497480">
    <property type="component" value="Unassembled WGS sequence"/>
</dbReference>
<feature type="compositionally biased region" description="Polar residues" evidence="1">
    <location>
        <begin position="20"/>
        <end position="30"/>
    </location>
</feature>
<dbReference type="AlphaFoldDB" id="A0AAV1YFF0"/>
<name>A0AAV1YFF0_LUPLU</name>
<keyword evidence="3" id="KW-1185">Reference proteome</keyword>
<feature type="compositionally biased region" description="Basic residues" evidence="1">
    <location>
        <begin position="196"/>
        <end position="206"/>
    </location>
</feature>
<sequence>MQQLAPKQTQPGHPAPSSQPIPMAYIQTNWPPVPPHHHMPGLAVSGAPSHSSYTFTPSNGPQHDNANASAQYQPPPQMLAPPAGQPWFPSVSQSASAVTSVQQARVQSSGSTSTDEIRKESERTSSPKKRESVRTNWFTAKKEKEREEKWKEEEKKEKDGEREKEKSKERHKKDDTNSEKQEINENHDYKGEKKKDKERKHRKRRQSRIEDCDSEKG</sequence>
<comment type="caution">
    <text evidence="2">The sequence shown here is derived from an EMBL/GenBank/DDBJ whole genome shotgun (WGS) entry which is preliminary data.</text>
</comment>
<evidence type="ECO:0000313" key="3">
    <source>
        <dbReference type="Proteomes" id="UP001497480"/>
    </source>
</evidence>
<organism evidence="2 3">
    <name type="scientific">Lupinus luteus</name>
    <name type="common">European yellow lupine</name>
    <dbReference type="NCBI Taxonomy" id="3873"/>
    <lineage>
        <taxon>Eukaryota</taxon>
        <taxon>Viridiplantae</taxon>
        <taxon>Streptophyta</taxon>
        <taxon>Embryophyta</taxon>
        <taxon>Tracheophyta</taxon>
        <taxon>Spermatophyta</taxon>
        <taxon>Magnoliopsida</taxon>
        <taxon>eudicotyledons</taxon>
        <taxon>Gunneridae</taxon>
        <taxon>Pentapetalae</taxon>
        <taxon>rosids</taxon>
        <taxon>fabids</taxon>
        <taxon>Fabales</taxon>
        <taxon>Fabaceae</taxon>
        <taxon>Papilionoideae</taxon>
        <taxon>50 kb inversion clade</taxon>
        <taxon>genistoids sensu lato</taxon>
        <taxon>core genistoids</taxon>
        <taxon>Genisteae</taxon>
        <taxon>Lupinus</taxon>
    </lineage>
</organism>
<feature type="compositionally biased region" description="Basic and acidic residues" evidence="1">
    <location>
        <begin position="207"/>
        <end position="217"/>
    </location>
</feature>
<protein>
    <submittedName>
        <fullName evidence="2">Uncharacterized protein</fullName>
    </submittedName>
</protein>